<evidence type="ECO:0000259" key="4">
    <source>
        <dbReference type="Pfam" id="PF25117"/>
    </source>
</evidence>
<evidence type="ECO:0000259" key="3">
    <source>
        <dbReference type="Pfam" id="PF25116"/>
    </source>
</evidence>
<evidence type="ECO:0000313" key="6">
    <source>
        <dbReference type="Proteomes" id="UP001285441"/>
    </source>
</evidence>
<dbReference type="InterPro" id="IPR050788">
    <property type="entry name" value="Yeast_SRP1/TIP1_CWP"/>
</dbReference>
<dbReference type="InterPro" id="IPR056825">
    <property type="entry name" value="Agd3_C"/>
</dbReference>
<dbReference type="InterPro" id="IPR056826">
    <property type="entry name" value="Agd3_CE"/>
</dbReference>
<feature type="domain" description="Agd3 CBM87" evidence="3">
    <location>
        <begin position="26"/>
        <end position="242"/>
    </location>
</feature>
<feature type="chain" id="PRO_5041967362" description="Extracellular serine-rich protein" evidence="1">
    <location>
        <begin position="23"/>
        <end position="695"/>
    </location>
</feature>
<keyword evidence="1" id="KW-0732">Signal</keyword>
<dbReference type="Proteomes" id="UP001285441">
    <property type="component" value="Unassembled WGS sequence"/>
</dbReference>
<dbReference type="Pfam" id="PF25117">
    <property type="entry name" value="Agd3_C"/>
    <property type="match status" value="1"/>
</dbReference>
<proteinExistence type="predicted"/>
<feature type="domain" description="Agd3 deacetylase" evidence="2">
    <location>
        <begin position="256"/>
        <end position="621"/>
    </location>
</feature>
<accession>A0AAE0P858</accession>
<reference evidence="5" key="2">
    <citation type="submission" date="2023-06" db="EMBL/GenBank/DDBJ databases">
        <authorList>
            <consortium name="Lawrence Berkeley National Laboratory"/>
            <person name="Haridas S."/>
            <person name="Hensen N."/>
            <person name="Bonometti L."/>
            <person name="Westerberg I."/>
            <person name="Brannstrom I.O."/>
            <person name="Guillou S."/>
            <person name="Cros-Aarteil S."/>
            <person name="Calhoun S."/>
            <person name="Kuo A."/>
            <person name="Mondo S."/>
            <person name="Pangilinan J."/>
            <person name="Riley R."/>
            <person name="LaButti K."/>
            <person name="Andreopoulos B."/>
            <person name="Lipzen A."/>
            <person name="Chen C."/>
            <person name="Yanf M."/>
            <person name="Daum C."/>
            <person name="Ng V."/>
            <person name="Clum A."/>
            <person name="Steindorff A."/>
            <person name="Ohm R."/>
            <person name="Martin F."/>
            <person name="Silar P."/>
            <person name="Natvig D."/>
            <person name="Lalanne C."/>
            <person name="Gautier V."/>
            <person name="Ament-velasquez S.L."/>
            <person name="Kruys A."/>
            <person name="Hutchinson M.I."/>
            <person name="Powell A.J."/>
            <person name="Barry K."/>
            <person name="Miller A.N."/>
            <person name="Grigoriev I.V."/>
            <person name="Debuchy R."/>
            <person name="Gladieux P."/>
            <person name="Thoren M.H."/>
            <person name="Johannesson H."/>
        </authorList>
    </citation>
    <scope>NUCLEOTIDE SEQUENCE</scope>
    <source>
        <strain evidence="5">CBS 232.78</strain>
    </source>
</reference>
<name>A0AAE0P858_9PEZI</name>
<dbReference type="Pfam" id="PF25115">
    <property type="entry name" value="Agd3_CE"/>
    <property type="match status" value="1"/>
</dbReference>
<sequence length="695" mass="75406">MFFFKALLIIGGFVLHAKLASAAISVSNTILVLARDAAAATSATSGLQGYGIPYKVAIVPESGITLPSLSASVTQGNYGGIIIMSEVAYPYPAGWGSALTAAQWQTLYDYQTSFGVRMVRLDSFPSTEFGVTTAVGGSGCCNTGVEQLVSISDDSSFATANIKTGASVSTLGLWHYPATIINATVARSIATFASDSVGAFTGNSVAAIINTFGARQQMVWFMGWATDWSQTSNFLQHAFIHWMTRGLFVGGRRLYLNTQVDDMHLETDMYLPRGTTFRVRTSDLNTHQAWQANINTRLPSGSNYFIEIGHNGNGAIEAATSLASSAGVCIPPYGVEYDSPPDTPLEFQKPLGTGTDLWPAEFTKSAIPWTVACSKLDSIANWFSNNPNVFAAVSHTFTHEELNNATYRDADLEIWFNIQWLHQIGLWDASMFSPQGLIPPAITGLHNGDAIRAFLDNGILYVVGDNTRPVLRNPTNSFWPRITNSADNGRAGLVIIPRWATTIYYNCAFQNCTLQEWIDTSGGSGTFTTLLNDARTVNTRYLLGLHPDPFMFHQANLRSGDVDPITVGSQSGRLSLLQIWVETITQEMVRLTNWPITSLKHDSIGRLFTSRMARDACNPNLTYNYSDDGKTITSVTLTATGNTCDVPIPVTVPDRATPSGNGQTTFEQLGSDPAIYWTSLAGSPFSFYLSSPVAV</sequence>
<protein>
    <recommendedName>
        <fullName evidence="7">Extracellular serine-rich protein</fullName>
    </recommendedName>
</protein>
<dbReference type="EMBL" id="JAULSW010000001">
    <property type="protein sequence ID" value="KAK3395084.1"/>
    <property type="molecule type" value="Genomic_DNA"/>
</dbReference>
<keyword evidence="6" id="KW-1185">Reference proteome</keyword>
<comment type="caution">
    <text evidence="5">The sequence shown here is derived from an EMBL/GenBank/DDBJ whole genome shotgun (WGS) entry which is preliminary data.</text>
</comment>
<evidence type="ECO:0000256" key="1">
    <source>
        <dbReference type="SAM" id="SignalP"/>
    </source>
</evidence>
<dbReference type="AlphaFoldDB" id="A0AAE0P858"/>
<gene>
    <name evidence="5" type="ORF">B0H63DRAFT_556175</name>
</gene>
<dbReference type="Pfam" id="PF25116">
    <property type="entry name" value="CBM87_Agd3"/>
    <property type="match status" value="1"/>
</dbReference>
<organism evidence="5 6">
    <name type="scientific">Podospora didyma</name>
    <dbReference type="NCBI Taxonomy" id="330526"/>
    <lineage>
        <taxon>Eukaryota</taxon>
        <taxon>Fungi</taxon>
        <taxon>Dikarya</taxon>
        <taxon>Ascomycota</taxon>
        <taxon>Pezizomycotina</taxon>
        <taxon>Sordariomycetes</taxon>
        <taxon>Sordariomycetidae</taxon>
        <taxon>Sordariales</taxon>
        <taxon>Podosporaceae</taxon>
        <taxon>Podospora</taxon>
    </lineage>
</organism>
<feature type="signal peptide" evidence="1">
    <location>
        <begin position="1"/>
        <end position="22"/>
    </location>
</feature>
<evidence type="ECO:0008006" key="7">
    <source>
        <dbReference type="Google" id="ProtNLM"/>
    </source>
</evidence>
<dbReference type="PANTHER" id="PTHR31002:SF34">
    <property type="entry name" value="CELL WALL PROTEIN CWP1-RELATED"/>
    <property type="match status" value="1"/>
</dbReference>
<dbReference type="InterPro" id="IPR056827">
    <property type="entry name" value="CBM87_Agd3"/>
</dbReference>
<evidence type="ECO:0000259" key="2">
    <source>
        <dbReference type="Pfam" id="PF25115"/>
    </source>
</evidence>
<dbReference type="PANTHER" id="PTHR31002">
    <property type="entry name" value="SERIPAUPERIN"/>
    <property type="match status" value="1"/>
</dbReference>
<feature type="domain" description="Agd3 C-terminal" evidence="4">
    <location>
        <begin position="623"/>
        <end position="693"/>
    </location>
</feature>
<evidence type="ECO:0000313" key="5">
    <source>
        <dbReference type="EMBL" id="KAK3395084.1"/>
    </source>
</evidence>
<reference evidence="5" key="1">
    <citation type="journal article" date="2023" name="Mol. Phylogenet. Evol.">
        <title>Genome-scale phylogeny and comparative genomics of the fungal order Sordariales.</title>
        <authorList>
            <person name="Hensen N."/>
            <person name="Bonometti L."/>
            <person name="Westerberg I."/>
            <person name="Brannstrom I.O."/>
            <person name="Guillou S."/>
            <person name="Cros-Aarteil S."/>
            <person name="Calhoun S."/>
            <person name="Haridas S."/>
            <person name="Kuo A."/>
            <person name="Mondo S."/>
            <person name="Pangilinan J."/>
            <person name="Riley R."/>
            <person name="LaButti K."/>
            <person name="Andreopoulos B."/>
            <person name="Lipzen A."/>
            <person name="Chen C."/>
            <person name="Yan M."/>
            <person name="Daum C."/>
            <person name="Ng V."/>
            <person name="Clum A."/>
            <person name="Steindorff A."/>
            <person name="Ohm R.A."/>
            <person name="Martin F."/>
            <person name="Silar P."/>
            <person name="Natvig D.O."/>
            <person name="Lalanne C."/>
            <person name="Gautier V."/>
            <person name="Ament-Velasquez S.L."/>
            <person name="Kruys A."/>
            <person name="Hutchinson M.I."/>
            <person name="Powell A.J."/>
            <person name="Barry K."/>
            <person name="Miller A.N."/>
            <person name="Grigoriev I.V."/>
            <person name="Debuchy R."/>
            <person name="Gladieux P."/>
            <person name="Hiltunen Thoren M."/>
            <person name="Johannesson H."/>
        </authorList>
    </citation>
    <scope>NUCLEOTIDE SEQUENCE</scope>
    <source>
        <strain evidence="5">CBS 232.78</strain>
    </source>
</reference>